<dbReference type="GO" id="GO:0016491">
    <property type="term" value="F:oxidoreductase activity"/>
    <property type="evidence" value="ECO:0007669"/>
    <property type="project" value="InterPro"/>
</dbReference>
<sequence length="169" mass="18527">MIKPRTKVPTLEVALVDGGSWNLADANAEFMTMLVFYRGHHCPVCKKSLQQLQATLADFTGLGIKAVAISTNTQELAEKTKQEWSLPDVAVGYGLTIEKAREWGLFVSKAISDSEPAEFSEPGLFLVQPDGTLYAASIQTMPFTRPDFEDLLGGLKFVKTKNYPARGEA</sequence>
<gene>
    <name evidence="2" type="ORF">BEN48_06740</name>
</gene>
<dbReference type="SUPFAM" id="SSF52833">
    <property type="entry name" value="Thioredoxin-like"/>
    <property type="match status" value="1"/>
</dbReference>
<dbReference type="RefSeq" id="WP_070736319.1">
    <property type="nucleotide sequence ID" value="NZ_MDZC01000123.1"/>
</dbReference>
<dbReference type="Pfam" id="PF00578">
    <property type="entry name" value="AhpC-TSA"/>
    <property type="match status" value="1"/>
</dbReference>
<dbReference type="GO" id="GO:0016209">
    <property type="term" value="F:antioxidant activity"/>
    <property type="evidence" value="ECO:0007669"/>
    <property type="project" value="InterPro"/>
</dbReference>
<evidence type="ECO:0000313" key="2">
    <source>
        <dbReference type="EMBL" id="OGX81285.1"/>
    </source>
</evidence>
<evidence type="ECO:0000259" key="1">
    <source>
        <dbReference type="PROSITE" id="PS51352"/>
    </source>
</evidence>
<dbReference type="Proteomes" id="UP000177791">
    <property type="component" value="Unassembled WGS sequence"/>
</dbReference>
<feature type="domain" description="Thioredoxin" evidence="1">
    <location>
        <begin position="2"/>
        <end position="160"/>
    </location>
</feature>
<organism evidence="2 3">
    <name type="scientific">Hymenobacter glacialis</name>
    <dbReference type="NCBI Taxonomy" id="1908236"/>
    <lineage>
        <taxon>Bacteria</taxon>
        <taxon>Pseudomonadati</taxon>
        <taxon>Bacteroidota</taxon>
        <taxon>Cytophagia</taxon>
        <taxon>Cytophagales</taxon>
        <taxon>Hymenobacteraceae</taxon>
        <taxon>Hymenobacter</taxon>
    </lineage>
</organism>
<dbReference type="InterPro" id="IPR036249">
    <property type="entry name" value="Thioredoxin-like_sf"/>
</dbReference>
<dbReference type="STRING" id="1908236.BEN48_06740"/>
<dbReference type="InterPro" id="IPR013766">
    <property type="entry name" value="Thioredoxin_domain"/>
</dbReference>
<reference evidence="2 3" key="1">
    <citation type="submission" date="2016-08" db="EMBL/GenBank/DDBJ databases">
        <title>Hymenobacter coccineus sp. nov., Hymenobacter lapidarius sp. nov. and Hymenobacter glacialis sp. nov., isolated from Antarctic soil.</title>
        <authorList>
            <person name="Sedlacek I."/>
            <person name="Kralova S."/>
            <person name="Kyrova K."/>
            <person name="Maslanova I."/>
            <person name="Stankova E."/>
            <person name="Vrbovska V."/>
            <person name="Nemec M."/>
            <person name="Bartak M."/>
            <person name="Svec P."/>
            <person name="Busse H.-J."/>
            <person name="Pantucek R."/>
        </authorList>
    </citation>
    <scope>NUCLEOTIDE SEQUENCE [LARGE SCALE GENOMIC DNA]</scope>
    <source>
        <strain evidence="2 3">CCM 8648</strain>
    </source>
</reference>
<dbReference type="OrthoDB" id="9809746at2"/>
<dbReference type="Gene3D" id="3.40.30.10">
    <property type="entry name" value="Glutaredoxin"/>
    <property type="match status" value="1"/>
</dbReference>
<dbReference type="PROSITE" id="PS51352">
    <property type="entry name" value="THIOREDOXIN_2"/>
    <property type="match status" value="1"/>
</dbReference>
<dbReference type="EMBL" id="MDZC01000123">
    <property type="protein sequence ID" value="OGX81285.1"/>
    <property type="molecule type" value="Genomic_DNA"/>
</dbReference>
<dbReference type="InterPro" id="IPR000866">
    <property type="entry name" value="AhpC/TSA"/>
</dbReference>
<proteinExistence type="predicted"/>
<keyword evidence="3" id="KW-1185">Reference proteome</keyword>
<protein>
    <submittedName>
        <fullName evidence="2">Alkyl hydroperoxide reductase</fullName>
    </submittedName>
</protein>
<comment type="caution">
    <text evidence="2">The sequence shown here is derived from an EMBL/GenBank/DDBJ whole genome shotgun (WGS) entry which is preliminary data.</text>
</comment>
<evidence type="ECO:0000313" key="3">
    <source>
        <dbReference type="Proteomes" id="UP000177791"/>
    </source>
</evidence>
<dbReference type="AlphaFoldDB" id="A0A1G1SRR0"/>
<name>A0A1G1SRR0_9BACT</name>
<accession>A0A1G1SRR0</accession>
<dbReference type="CDD" id="cd02970">
    <property type="entry name" value="PRX_like2"/>
    <property type="match status" value="1"/>
</dbReference>